<keyword evidence="10" id="KW-0677">Repeat</keyword>
<keyword evidence="19" id="KW-1185">Reference proteome</keyword>
<comment type="caution">
    <text evidence="18">The sequence shown here is derived from an EMBL/GenBank/DDBJ whole genome shotgun (WGS) entry which is preliminary data.</text>
</comment>
<keyword evidence="12 15" id="KW-0833">Ubl conjugation pathway</keyword>
<evidence type="ECO:0000256" key="2">
    <source>
        <dbReference type="ARBA" id="ARBA00004514"/>
    </source>
</evidence>
<dbReference type="PANTHER" id="PTHR12389:SF0">
    <property type="entry name" value="E3 UBIQUITIN-PROTEIN LIGASE LISTERIN"/>
    <property type="match status" value="1"/>
</dbReference>
<evidence type="ECO:0000256" key="12">
    <source>
        <dbReference type="ARBA" id="ARBA00022786"/>
    </source>
</evidence>
<sequence length="1635" mass="180824">MGKKGINQQEKLAKANASSSARAAQSLLGSNATTGFIGFGAFATSAPAPPVQEAAAAPTQTTSFTFYDGDDTDLSLALKMLGKRDAQTKTKALATIKDTIIPSRKPVDLRPAIGHYCYLYGKLMLDNDRRVRQMANDVLGAFIDRMKKGTIFHVHMLLLLPTWYILGMHDLHVDTARGATRAFHTLVPEEADRTALLTTHVELLISNIKAYLEATVDSLSDRALCTADEAEERYERCVTSALVSASSLIASIPVEPNTATWTELLGHMGKLSTLTSKSVTFSRASIRHATYQLLLSATTSAPTLLQSAVEPKVVLGVVGEKFPANISTVWTLVLSYLDAVPKENLPWSSLQGNILPKVLTAIKHAFYGSTSAMANILPFVSQVPFDIISPVYTDLLSAFWKGLESPNVLHGQTPVVQAFTECLLAVSTIFPSSVAASIDDDTAYVAQFKDVVSTAWSKALATVSTLPDRTFQVFCREMTALLPRLTAFQQRTSTSTIAMHAISLLQASLEDVLLRGIQDGPMQDARMLTVLQTAKNTYEGALNDTLVELCRRLAQVLLTKGQLSRRGLEWIGHLLELIGWNTLFPDPMAAIASYHRAIAPAFEADKRAFFVVWKHFAPHAPDVLWTQLLQVWDRDDVAEWKKSALTPLKSLESWLQGGSAANLGVHETIWKSHWFDSRVLLILNAPGDASWTDADDSFFSACWGASQPLVSPTTIRQVVAWCHKNKDSPKCWSLLRSLLPLLVTINTNEIWGDVVDLVDAVVSAIPRHSEAMSLWRDVVQPSFQTWPATYTSMVEGNWLDLLRQFLEDEASCTASQWAVLCGEFITSRGGKEARHPWHALPLSRVSGTYRELECMAELCHWQSGKLIHDAYLTSLTPVEILPWFVLDVGFSLTWYVVDTTDPTVLSEHVGAWIEPYLMLADLWESLGDTAHLPQMLLHLVAKYQAKDDASDVTAWFSAIMSAHMDQKVPPAEETPLQLYIWMLQIGLDYVSTEVLVSVLDEWASQVDATPLVCAALPRLVQCAIEGNSKDTIQPLVEPLLELETRALDVASLSRLAHLLPLVDDAFISSIISRIPSFVKSPPSILLLSDWLDLADFVLAVLDSPFVETSAENATSVFHAVGQLLLHAISAKHDISEVVGLRLHSTAVQTPEDLVKVHPLFMRGRFVLLKLMQAMARHGQDHSTIELARHHREALTLVALRSIVDGLHLKPTFHVAFAAHTPTVAASWATIVHTHDVYQAFTTSLIGLHHVLEFVQDDAVGSTLLQLSQGRDMLWHALSETLTHPTLQAGIYHVLRLTSLVVAIDNVKDLVDVDGQEDAMDTAIADLVITPGLHQALQQHLVESTSAPLKLLLVWDLYLRMFPETSNPLVTSALGAFVGRQKLLTPLLTLCGHVLQSSKVQLGSNEAVEGAFPALDGLDREIAVAPLAAAVFYRTVVKLPTMVRLWWNDECSRSARSWVSKFCEELVSPLMLNEEIQSIQAASAEQSLWDPDEMTVRGSKVSREITTTYLKDECSLEMVIRVPPSYPLRTVEVECTKRIGISEERWRRWILQILKVTTSQDGSLLDAVLLWKSNVDKEFDGVEPCPICFSILNPKTMGLPNLPCRTCNNKYHNSCLYKWFNQSSKNKCPICQQPFS</sequence>
<dbReference type="GO" id="GO:0008270">
    <property type="term" value="F:zinc ion binding"/>
    <property type="evidence" value="ECO:0007669"/>
    <property type="project" value="UniProtKB-KW"/>
</dbReference>
<evidence type="ECO:0000256" key="4">
    <source>
        <dbReference type="ARBA" id="ARBA00007997"/>
    </source>
</evidence>
<dbReference type="FunFam" id="3.30.40.10:FF:000038">
    <property type="entry name" value="E3 ubiquitin-protein ligase listerin"/>
    <property type="match status" value="1"/>
</dbReference>
<dbReference type="SUPFAM" id="SSF48371">
    <property type="entry name" value="ARM repeat"/>
    <property type="match status" value="1"/>
</dbReference>
<dbReference type="GO" id="GO:1990116">
    <property type="term" value="P:ribosome-associated ubiquitin-dependent protein catabolic process"/>
    <property type="evidence" value="ECO:0007669"/>
    <property type="project" value="UniProtKB-UniRule"/>
</dbReference>
<dbReference type="InterPro" id="IPR054477">
    <property type="entry name" value="LTN1_E3_ligase_6th"/>
</dbReference>
<evidence type="ECO:0000256" key="7">
    <source>
        <dbReference type="ARBA" id="ARBA00022490"/>
    </source>
</evidence>
<dbReference type="PANTHER" id="PTHR12389">
    <property type="entry name" value="ZINC FINGER PROTEIN 294"/>
    <property type="match status" value="1"/>
</dbReference>
<evidence type="ECO:0000256" key="11">
    <source>
        <dbReference type="ARBA" id="ARBA00022771"/>
    </source>
</evidence>
<comment type="catalytic activity">
    <reaction evidence="1 15">
        <text>S-ubiquitinyl-[E2 ubiquitin-conjugating enzyme]-L-cysteine + [acceptor protein]-L-lysine = [E2 ubiquitin-conjugating enzyme]-L-cysteine + N(6)-ubiquitinyl-[acceptor protein]-L-lysine.</text>
        <dbReference type="EC" id="2.3.2.27"/>
    </reaction>
</comment>
<keyword evidence="7" id="KW-0963">Cytoplasm</keyword>
<comment type="similarity">
    <text evidence="4 15">Belongs to the LTN1 family.</text>
</comment>
<keyword evidence="8 15" id="KW-0808">Transferase</keyword>
<dbReference type="InterPro" id="IPR039804">
    <property type="entry name" value="RING-CH-C4HC3_LTN1"/>
</dbReference>
<evidence type="ECO:0000256" key="5">
    <source>
        <dbReference type="ARBA" id="ARBA00012483"/>
    </source>
</evidence>
<dbReference type="GO" id="GO:0043023">
    <property type="term" value="F:ribosomal large subunit binding"/>
    <property type="evidence" value="ECO:0007669"/>
    <property type="project" value="TreeGrafter"/>
</dbReference>
<protein>
    <recommendedName>
        <fullName evidence="6 15">E3 ubiquitin-protein ligase listerin</fullName>
        <ecNumber evidence="5 15">2.3.2.27</ecNumber>
    </recommendedName>
    <alternativeName>
        <fullName evidence="15">RING-type E3 ubiquitin transferase listerin</fullName>
    </alternativeName>
</protein>
<dbReference type="GO" id="GO:0072344">
    <property type="term" value="P:rescue of stalled ribosome"/>
    <property type="evidence" value="ECO:0007669"/>
    <property type="project" value="UniProtKB-UniRule"/>
</dbReference>
<evidence type="ECO:0000256" key="14">
    <source>
        <dbReference type="PROSITE-ProRule" id="PRU00175"/>
    </source>
</evidence>
<dbReference type="Proteomes" id="UP000481153">
    <property type="component" value="Unassembled WGS sequence"/>
</dbReference>
<dbReference type="InterPro" id="IPR001841">
    <property type="entry name" value="Znf_RING"/>
</dbReference>
<dbReference type="GO" id="GO:0061630">
    <property type="term" value="F:ubiquitin protein ligase activity"/>
    <property type="evidence" value="ECO:0007669"/>
    <property type="project" value="UniProtKB-UniRule"/>
</dbReference>
<keyword evidence="11 14" id="KW-0863">Zinc-finger</keyword>
<evidence type="ECO:0000313" key="19">
    <source>
        <dbReference type="Proteomes" id="UP000481153"/>
    </source>
</evidence>
<dbReference type="UniPathway" id="UPA00143"/>
<dbReference type="InterPro" id="IPR013083">
    <property type="entry name" value="Znf_RING/FYVE/PHD"/>
</dbReference>
<dbReference type="InterPro" id="IPR016024">
    <property type="entry name" value="ARM-type_fold"/>
</dbReference>
<dbReference type="InterPro" id="IPR054476">
    <property type="entry name" value="Ltn1_N"/>
</dbReference>
<gene>
    <name evidence="18" type="ORF">Ae201684_013952</name>
</gene>
<feature type="domain" description="RING-type" evidence="16">
    <location>
        <begin position="1584"/>
        <end position="1631"/>
    </location>
</feature>
<dbReference type="VEuPathDB" id="FungiDB:AeMF1_018789"/>
<evidence type="ECO:0000313" key="18">
    <source>
        <dbReference type="EMBL" id="KAF0728126.1"/>
    </source>
</evidence>
<reference evidence="18 19" key="1">
    <citation type="submission" date="2019-07" db="EMBL/GenBank/DDBJ databases">
        <title>Genomics analysis of Aphanomyces spp. identifies a new class of oomycete effector associated with host adaptation.</title>
        <authorList>
            <person name="Gaulin E."/>
        </authorList>
    </citation>
    <scope>NUCLEOTIDE SEQUENCE [LARGE SCALE GENOMIC DNA]</scope>
    <source>
        <strain evidence="18 19">ATCC 201684</strain>
    </source>
</reference>
<keyword evidence="9 15" id="KW-0479">Metal-binding</keyword>
<dbReference type="GO" id="GO:1990112">
    <property type="term" value="C:RQC complex"/>
    <property type="evidence" value="ECO:0007669"/>
    <property type="project" value="UniProtKB-UniRule"/>
</dbReference>
<dbReference type="EMBL" id="VJMJ01000181">
    <property type="protein sequence ID" value="KAF0728126.1"/>
    <property type="molecule type" value="Genomic_DNA"/>
</dbReference>
<keyword evidence="13 15" id="KW-0862">Zinc</keyword>
<evidence type="ECO:0000259" key="16">
    <source>
        <dbReference type="PROSITE" id="PS50089"/>
    </source>
</evidence>
<dbReference type="GO" id="GO:0016567">
    <property type="term" value="P:protein ubiquitination"/>
    <property type="evidence" value="ECO:0007669"/>
    <property type="project" value="UniProtKB-UniPathway"/>
</dbReference>
<comment type="function">
    <text evidence="15">E3 ubiquitin-protein ligase. Component of the ribosome quality control complex (RQC), a ribosome-associated complex that mediates ubiquitination and extraction of incompletely synthesized nascent chains for proteasomal degradation.</text>
</comment>
<evidence type="ECO:0000256" key="15">
    <source>
        <dbReference type="RuleBase" id="RU367090"/>
    </source>
</evidence>
<comment type="subunit">
    <text evidence="15">Component of the ribosome quality control complex (RQC).</text>
</comment>
<dbReference type="CDD" id="cd16491">
    <property type="entry name" value="RING-CH-C4HC3_LTN1"/>
    <property type="match status" value="1"/>
</dbReference>
<dbReference type="EC" id="2.3.2.27" evidence="5 15"/>
<evidence type="ECO:0000256" key="6">
    <source>
        <dbReference type="ARBA" id="ARBA00017157"/>
    </source>
</evidence>
<dbReference type="Pfam" id="PF22958">
    <property type="entry name" value="Ltn1_1st"/>
    <property type="match status" value="1"/>
</dbReference>
<evidence type="ECO:0000256" key="10">
    <source>
        <dbReference type="ARBA" id="ARBA00022737"/>
    </source>
</evidence>
<evidence type="ECO:0000256" key="8">
    <source>
        <dbReference type="ARBA" id="ARBA00022679"/>
    </source>
</evidence>
<dbReference type="GO" id="GO:0005829">
    <property type="term" value="C:cytosol"/>
    <property type="evidence" value="ECO:0007669"/>
    <property type="project" value="UniProtKB-SubCell"/>
</dbReference>
<proteinExistence type="inferred from homology"/>
<name>A0A6G0WLG8_9STRA</name>
<evidence type="ECO:0000256" key="13">
    <source>
        <dbReference type="ARBA" id="ARBA00022833"/>
    </source>
</evidence>
<dbReference type="InterPro" id="IPR039795">
    <property type="entry name" value="LTN1/Rkr1"/>
</dbReference>
<evidence type="ECO:0000259" key="17">
    <source>
        <dbReference type="PROSITE" id="PS51292"/>
    </source>
</evidence>
<comment type="pathway">
    <text evidence="3 15">Protein modification; protein ubiquitination.</text>
</comment>
<dbReference type="InterPro" id="IPR011016">
    <property type="entry name" value="Znf_RING-CH"/>
</dbReference>
<dbReference type="InterPro" id="IPR054478">
    <property type="entry name" value="LTN1_UBC"/>
</dbReference>
<comment type="subcellular location">
    <subcellularLocation>
        <location evidence="2">Cytoplasm</location>
        <location evidence="2">Cytosol</location>
    </subcellularLocation>
</comment>
<accession>A0A6G0WLG8</accession>
<dbReference type="PROSITE" id="PS50089">
    <property type="entry name" value="ZF_RING_2"/>
    <property type="match status" value="1"/>
</dbReference>
<organism evidence="18 19">
    <name type="scientific">Aphanomyces euteiches</name>
    <dbReference type="NCBI Taxonomy" id="100861"/>
    <lineage>
        <taxon>Eukaryota</taxon>
        <taxon>Sar</taxon>
        <taxon>Stramenopiles</taxon>
        <taxon>Oomycota</taxon>
        <taxon>Saprolegniomycetes</taxon>
        <taxon>Saprolegniales</taxon>
        <taxon>Verrucalvaceae</taxon>
        <taxon>Aphanomyces</taxon>
    </lineage>
</organism>
<dbReference type="Pfam" id="PF23009">
    <property type="entry name" value="UBC_like"/>
    <property type="match status" value="1"/>
</dbReference>
<dbReference type="PROSITE" id="PS51292">
    <property type="entry name" value="ZF_RING_CH"/>
    <property type="match status" value="1"/>
</dbReference>
<evidence type="ECO:0000256" key="9">
    <source>
        <dbReference type="ARBA" id="ARBA00022723"/>
    </source>
</evidence>
<dbReference type="Gene3D" id="3.30.40.10">
    <property type="entry name" value="Zinc/RING finger domain, C3HC4 (zinc finger)"/>
    <property type="match status" value="1"/>
</dbReference>
<dbReference type="Pfam" id="PF22999">
    <property type="entry name" value="LTN1_E3_ligase_6th"/>
    <property type="match status" value="1"/>
</dbReference>
<evidence type="ECO:0000256" key="3">
    <source>
        <dbReference type="ARBA" id="ARBA00004906"/>
    </source>
</evidence>
<dbReference type="SMART" id="SM00744">
    <property type="entry name" value="RINGv"/>
    <property type="match status" value="1"/>
</dbReference>
<feature type="domain" description="RING-CH-type" evidence="17">
    <location>
        <begin position="1576"/>
        <end position="1635"/>
    </location>
</feature>
<evidence type="ECO:0000256" key="1">
    <source>
        <dbReference type="ARBA" id="ARBA00000900"/>
    </source>
</evidence>
<dbReference type="SUPFAM" id="SSF57850">
    <property type="entry name" value="RING/U-box"/>
    <property type="match status" value="1"/>
</dbReference>